<name>A0A161YV52_9BACI</name>
<gene>
    <name evidence="2" type="ORF">AZI98_01395</name>
</gene>
<keyword evidence="1" id="KW-0472">Membrane</keyword>
<dbReference type="OrthoDB" id="2339365at2"/>
<evidence type="ECO:0000313" key="3">
    <source>
        <dbReference type="Proteomes" id="UP000076476"/>
    </source>
</evidence>
<reference evidence="2 3" key="1">
    <citation type="submission" date="2016-04" db="EMBL/GenBank/DDBJ databases">
        <title>Draft genome sequence of Aeribacillus pallidus 8m3 from petroleum reservoir.</title>
        <authorList>
            <person name="Poltaraus A.B."/>
            <person name="Nazina T.N."/>
            <person name="Tourova T.P."/>
            <person name="Malakho S.M."/>
            <person name="Korshunova A.V."/>
            <person name="Sokolova D.S."/>
        </authorList>
    </citation>
    <scope>NUCLEOTIDE SEQUENCE [LARGE SCALE GENOMIC DNA]</scope>
    <source>
        <strain evidence="2 3">8m3</strain>
    </source>
</reference>
<keyword evidence="3" id="KW-1185">Reference proteome</keyword>
<keyword evidence="1" id="KW-0812">Transmembrane</keyword>
<dbReference type="STRING" id="33936.AZI98_01395"/>
<dbReference type="Proteomes" id="UP000076476">
    <property type="component" value="Unassembled WGS sequence"/>
</dbReference>
<protein>
    <submittedName>
        <fullName evidence="2">Uncharacterized protein</fullName>
    </submittedName>
</protein>
<dbReference type="EMBL" id="LWBR01000005">
    <property type="protein sequence ID" value="KZN97825.1"/>
    <property type="molecule type" value="Genomic_DNA"/>
</dbReference>
<dbReference type="RefSeq" id="WP_063386505.1">
    <property type="nucleotide sequence ID" value="NZ_LWBR01000005.1"/>
</dbReference>
<accession>A0A161YV52</accession>
<keyword evidence="1" id="KW-1133">Transmembrane helix</keyword>
<evidence type="ECO:0000256" key="1">
    <source>
        <dbReference type="SAM" id="Phobius"/>
    </source>
</evidence>
<dbReference type="AlphaFoldDB" id="A0A161YV52"/>
<feature type="transmembrane region" description="Helical" evidence="1">
    <location>
        <begin position="27"/>
        <end position="44"/>
    </location>
</feature>
<comment type="caution">
    <text evidence="2">The sequence shown here is derived from an EMBL/GenBank/DDBJ whole genome shotgun (WGS) entry which is preliminary data.</text>
</comment>
<proteinExistence type="predicted"/>
<organism evidence="2 3">
    <name type="scientific">Aeribacillus pallidus</name>
    <dbReference type="NCBI Taxonomy" id="33936"/>
    <lineage>
        <taxon>Bacteria</taxon>
        <taxon>Bacillati</taxon>
        <taxon>Bacillota</taxon>
        <taxon>Bacilli</taxon>
        <taxon>Bacillales</taxon>
        <taxon>Bacillaceae</taxon>
        <taxon>Aeribacillus</taxon>
    </lineage>
</organism>
<sequence>MPVKETFHTIRKEQSAPSTTQQKMFKALLFLFSGMLLCLITKYSDTVPANGFFGNIWSLISDITTRLGI</sequence>
<evidence type="ECO:0000313" key="2">
    <source>
        <dbReference type="EMBL" id="KZN97825.1"/>
    </source>
</evidence>